<dbReference type="RefSeq" id="WP_189531964.1">
    <property type="nucleotide sequence ID" value="NZ_BMYX01000004.1"/>
</dbReference>
<reference evidence="1" key="2">
    <citation type="submission" date="2020-09" db="EMBL/GenBank/DDBJ databases">
        <authorList>
            <person name="Sun Q."/>
            <person name="Kim S."/>
        </authorList>
    </citation>
    <scope>NUCLEOTIDE SEQUENCE</scope>
    <source>
        <strain evidence="1">KCTC 32182</strain>
    </source>
</reference>
<proteinExistence type="predicted"/>
<evidence type="ECO:0008006" key="3">
    <source>
        <dbReference type="Google" id="ProtNLM"/>
    </source>
</evidence>
<evidence type="ECO:0000313" key="1">
    <source>
        <dbReference type="EMBL" id="GGY09537.1"/>
    </source>
</evidence>
<organism evidence="1 2">
    <name type="scientific">Paludibacterium paludis</name>
    <dbReference type="NCBI Taxonomy" id="1225769"/>
    <lineage>
        <taxon>Bacteria</taxon>
        <taxon>Pseudomonadati</taxon>
        <taxon>Pseudomonadota</taxon>
        <taxon>Betaproteobacteria</taxon>
        <taxon>Neisseriales</taxon>
        <taxon>Chromobacteriaceae</taxon>
        <taxon>Paludibacterium</taxon>
    </lineage>
</organism>
<accession>A0A918P0A2</accession>
<dbReference type="Proteomes" id="UP000645257">
    <property type="component" value="Unassembled WGS sequence"/>
</dbReference>
<keyword evidence="2" id="KW-1185">Reference proteome</keyword>
<gene>
    <name evidence="1" type="ORF">GCM10011289_10430</name>
</gene>
<name>A0A918P0A2_9NEIS</name>
<dbReference type="Pfam" id="PF05258">
    <property type="entry name" value="DciA"/>
    <property type="match status" value="1"/>
</dbReference>
<dbReference type="EMBL" id="BMYX01000004">
    <property type="protein sequence ID" value="GGY09537.1"/>
    <property type="molecule type" value="Genomic_DNA"/>
</dbReference>
<reference evidence="1" key="1">
    <citation type="journal article" date="2014" name="Int. J. Syst. Evol. Microbiol.">
        <title>Complete genome sequence of Corynebacterium casei LMG S-19264T (=DSM 44701T), isolated from a smear-ripened cheese.</title>
        <authorList>
            <consortium name="US DOE Joint Genome Institute (JGI-PGF)"/>
            <person name="Walter F."/>
            <person name="Albersmeier A."/>
            <person name="Kalinowski J."/>
            <person name="Ruckert C."/>
        </authorList>
    </citation>
    <scope>NUCLEOTIDE SEQUENCE</scope>
    <source>
        <strain evidence="1">KCTC 32182</strain>
    </source>
</reference>
<sequence>MFSRPLQDIAKNDALLARLTEEARAGMAIDRALKRLLPPLLAGMCHAGRIRDGELTVYADNSMIAARLRLTLPGLLPALAAAGYPASRARIKVAVRFETRRPAVKRGLSGKALDAFDKASHTIADPDLARALARLVRRHRG</sequence>
<dbReference type="InterPro" id="IPR007922">
    <property type="entry name" value="DciA-like"/>
</dbReference>
<comment type="caution">
    <text evidence="1">The sequence shown here is derived from an EMBL/GenBank/DDBJ whole genome shotgun (WGS) entry which is preliminary data.</text>
</comment>
<protein>
    <recommendedName>
        <fullName evidence="3">DUF721 domain-containing protein</fullName>
    </recommendedName>
</protein>
<dbReference type="AlphaFoldDB" id="A0A918P0A2"/>
<evidence type="ECO:0000313" key="2">
    <source>
        <dbReference type="Proteomes" id="UP000645257"/>
    </source>
</evidence>